<evidence type="ECO:0000256" key="1">
    <source>
        <dbReference type="SAM" id="MobiDB-lite"/>
    </source>
</evidence>
<protein>
    <submittedName>
        <fullName evidence="3">Uncharacterized protein</fullName>
    </submittedName>
</protein>
<dbReference type="Proteomes" id="UP000759298">
    <property type="component" value="Unassembled WGS sequence"/>
</dbReference>
<evidence type="ECO:0000313" key="3">
    <source>
        <dbReference type="EMBL" id="MBY8336991.1"/>
    </source>
</evidence>
<feature type="region of interest" description="Disordered" evidence="1">
    <location>
        <begin position="90"/>
        <end position="112"/>
    </location>
</feature>
<sequence length="377" mass="40397">MTESDHTAQTHTGKAAGFTHSTAFVVIVGLWFAALFGGGCLLLPPVLFDAAFSGAPPFGPNTRIVFVAAAAVMGLLLGLFIASRVRSDDEQAPRSIEASAEPERKTRKRKARAPLDIRAALGMVRGVEDEDADEVAEEKKRPAPPPQDADYELTDEIGPPIDDPYFASAWSDSGSHDADIPTGETEDAEQDESVPLPGHDPQVFGADVSSDDGSDDAWPVEQEIAQPTPVPQPSRYNPFADFVSKEEPVDAEPRRKEAPAAQPLSFAPAAQALPPLDLTQIELMMSRPTAPPPPPVWPTPRAEEPELQELGVAELVERLARALQGEAEAQAGHGIPPRTGAHRHESALAPKSVPDESDIDRALRVALDRLTRLDDVA</sequence>
<evidence type="ECO:0000313" key="4">
    <source>
        <dbReference type="Proteomes" id="UP000759298"/>
    </source>
</evidence>
<organism evidence="3 4">
    <name type="scientific">Alteriqipengyuania abyssalis</name>
    <dbReference type="NCBI Taxonomy" id="2860200"/>
    <lineage>
        <taxon>Bacteria</taxon>
        <taxon>Pseudomonadati</taxon>
        <taxon>Pseudomonadota</taxon>
        <taxon>Alphaproteobacteria</taxon>
        <taxon>Sphingomonadales</taxon>
        <taxon>Erythrobacteraceae</taxon>
        <taxon>Alteriqipengyuania</taxon>
    </lineage>
</organism>
<proteinExistence type="predicted"/>
<feature type="compositionally biased region" description="Basic and acidic residues" evidence="1">
    <location>
        <begin position="243"/>
        <end position="258"/>
    </location>
</feature>
<dbReference type="EMBL" id="JAHWXP010000002">
    <property type="protein sequence ID" value="MBY8336991.1"/>
    <property type="molecule type" value="Genomic_DNA"/>
</dbReference>
<keyword evidence="2" id="KW-1133">Transmembrane helix</keyword>
<reference evidence="3 4" key="1">
    <citation type="submission" date="2021-07" db="EMBL/GenBank/DDBJ databases">
        <title>Alteriqipengyuania abyssalis NZ-12B nov, sp.nov isolated from deep sea sponge in pacific ocean.</title>
        <authorList>
            <person name="Tareen S."/>
            <person name="Wink J."/>
        </authorList>
    </citation>
    <scope>NUCLEOTIDE SEQUENCE [LARGE SCALE GENOMIC DNA]</scope>
    <source>
        <strain evidence="3 4">NZ-12B</strain>
    </source>
</reference>
<evidence type="ECO:0000256" key="2">
    <source>
        <dbReference type="SAM" id="Phobius"/>
    </source>
</evidence>
<comment type="caution">
    <text evidence="3">The sequence shown here is derived from an EMBL/GenBank/DDBJ whole genome shotgun (WGS) entry which is preliminary data.</text>
</comment>
<accession>A0ABS7PD45</accession>
<feature type="compositionally biased region" description="Low complexity" evidence="1">
    <location>
        <begin position="259"/>
        <end position="273"/>
    </location>
</feature>
<feature type="transmembrane region" description="Helical" evidence="2">
    <location>
        <begin position="21"/>
        <end position="44"/>
    </location>
</feature>
<dbReference type="RefSeq" id="WP_222824583.1">
    <property type="nucleotide sequence ID" value="NZ_JAHWXP010000002.1"/>
</dbReference>
<gene>
    <name evidence="3" type="ORF">KYN89_08010</name>
</gene>
<feature type="region of interest" description="Disordered" evidence="1">
    <location>
        <begin position="323"/>
        <end position="360"/>
    </location>
</feature>
<keyword evidence="4" id="KW-1185">Reference proteome</keyword>
<keyword evidence="2" id="KW-0472">Membrane</keyword>
<name>A0ABS7PD45_9SPHN</name>
<keyword evidence="2" id="KW-0812">Transmembrane</keyword>
<feature type="region of interest" description="Disordered" evidence="1">
    <location>
        <begin position="126"/>
        <end position="273"/>
    </location>
</feature>
<feature type="transmembrane region" description="Helical" evidence="2">
    <location>
        <begin position="64"/>
        <end position="82"/>
    </location>
</feature>